<dbReference type="AlphaFoldDB" id="A0A285MT63"/>
<evidence type="ECO:0000313" key="2">
    <source>
        <dbReference type="EMBL" id="SNY99727.1"/>
    </source>
</evidence>
<dbReference type="EMBL" id="OBEH01000002">
    <property type="protein sequence ID" value="SNY99727.1"/>
    <property type="molecule type" value="Genomic_DNA"/>
</dbReference>
<reference evidence="3" key="1">
    <citation type="submission" date="2017-09" db="EMBL/GenBank/DDBJ databases">
        <authorList>
            <person name="Varghese N."/>
            <person name="Submissions S."/>
        </authorList>
    </citation>
    <scope>NUCLEOTIDE SEQUENCE [LARGE SCALE GENOMIC DNA]</scope>
    <source>
        <strain evidence="3">DSM 25885</strain>
    </source>
</reference>
<dbReference type="Proteomes" id="UP000219048">
    <property type="component" value="Unassembled WGS sequence"/>
</dbReference>
<name>A0A285MT63_9FLAO</name>
<evidence type="ECO:0000256" key="1">
    <source>
        <dbReference type="SAM" id="SignalP"/>
    </source>
</evidence>
<protein>
    <submittedName>
        <fullName evidence="2">Uncharacterized protein</fullName>
    </submittedName>
</protein>
<sequence>MKMNRKTFIKKTTGALLVALPAYSILSCSNDDSTNGNPDIDPSARDCTANGANAITISRNHGHTLIVPKADIDAGVAKEYSIQGGSGHNHNVNLTADHFAALKANNQITVESTSGSAHRHDVTVACA</sequence>
<accession>A0A285MT63</accession>
<dbReference type="PROSITE" id="PS51257">
    <property type="entry name" value="PROKAR_LIPOPROTEIN"/>
    <property type="match status" value="1"/>
</dbReference>
<organism evidence="2 3">
    <name type="scientific">Flagellimonas pacifica</name>
    <dbReference type="NCBI Taxonomy" id="1247520"/>
    <lineage>
        <taxon>Bacteria</taxon>
        <taxon>Pseudomonadati</taxon>
        <taxon>Bacteroidota</taxon>
        <taxon>Flavobacteriia</taxon>
        <taxon>Flavobacteriales</taxon>
        <taxon>Flavobacteriaceae</taxon>
        <taxon>Flagellimonas</taxon>
    </lineage>
</organism>
<keyword evidence="1" id="KW-0732">Signal</keyword>
<proteinExistence type="predicted"/>
<evidence type="ECO:0000313" key="3">
    <source>
        <dbReference type="Proteomes" id="UP000219048"/>
    </source>
</evidence>
<gene>
    <name evidence="2" type="ORF">SAMN06265377_1539</name>
</gene>
<feature type="chain" id="PRO_5013035473" evidence="1">
    <location>
        <begin position="25"/>
        <end position="127"/>
    </location>
</feature>
<feature type="signal peptide" evidence="1">
    <location>
        <begin position="1"/>
        <end position="24"/>
    </location>
</feature>
<keyword evidence="3" id="KW-1185">Reference proteome</keyword>